<keyword evidence="1" id="KW-0812">Transmembrane</keyword>
<gene>
    <name evidence="2" type="ORF">NEA10_08815</name>
</gene>
<dbReference type="Proteomes" id="UP001056708">
    <property type="component" value="Chromosome"/>
</dbReference>
<accession>A0ABY5AUT2</accession>
<evidence type="ECO:0000313" key="3">
    <source>
        <dbReference type="Proteomes" id="UP001056708"/>
    </source>
</evidence>
<dbReference type="EMBL" id="CP098611">
    <property type="protein sequence ID" value="USR92795.1"/>
    <property type="molecule type" value="Genomic_DNA"/>
</dbReference>
<proteinExistence type="predicted"/>
<keyword evidence="1" id="KW-0472">Membrane</keyword>
<feature type="transmembrane region" description="Helical" evidence="1">
    <location>
        <begin position="38"/>
        <end position="56"/>
    </location>
</feature>
<evidence type="ECO:0000313" key="2">
    <source>
        <dbReference type="EMBL" id="USR92795.1"/>
    </source>
</evidence>
<organism evidence="2 3">
    <name type="scientific">Phormidium yuhuli AB48</name>
    <dbReference type="NCBI Taxonomy" id="2940671"/>
    <lineage>
        <taxon>Bacteria</taxon>
        <taxon>Bacillati</taxon>
        <taxon>Cyanobacteriota</taxon>
        <taxon>Cyanophyceae</taxon>
        <taxon>Oscillatoriophycideae</taxon>
        <taxon>Oscillatoriales</taxon>
        <taxon>Oscillatoriaceae</taxon>
        <taxon>Phormidium</taxon>
        <taxon>Phormidium yuhuli</taxon>
    </lineage>
</organism>
<sequence length="62" mass="7104">MRILSDSLLFRSFVTVVALTLMIWVLRGLTLLSFLPGLVLWLGMLLSIALGLLWAWQSSKRW</sequence>
<evidence type="ECO:0000256" key="1">
    <source>
        <dbReference type="SAM" id="Phobius"/>
    </source>
</evidence>
<protein>
    <submittedName>
        <fullName evidence="2">Uncharacterized protein</fullName>
    </submittedName>
</protein>
<dbReference type="RefSeq" id="WP_252664972.1">
    <property type="nucleotide sequence ID" value="NZ_CP098611.1"/>
</dbReference>
<feature type="transmembrane region" description="Helical" evidence="1">
    <location>
        <begin position="7"/>
        <end position="26"/>
    </location>
</feature>
<reference evidence="2" key="1">
    <citation type="submission" date="2022-06" db="EMBL/GenBank/DDBJ databases">
        <title>Genome sequence of Phormidium yuhuli AB48 isolated from an industrial photobioreactor environment.</title>
        <authorList>
            <person name="Qiu Y."/>
            <person name="Noonan A.J.C."/>
            <person name="Dofher K."/>
            <person name="Koch M."/>
            <person name="Kieft B."/>
            <person name="Lin X."/>
            <person name="Ziels R.M."/>
            <person name="Hallam S.J."/>
        </authorList>
    </citation>
    <scope>NUCLEOTIDE SEQUENCE</scope>
    <source>
        <strain evidence="2">AB48</strain>
    </source>
</reference>
<keyword evidence="1" id="KW-1133">Transmembrane helix</keyword>
<name>A0ABY5AUT2_9CYAN</name>
<keyword evidence="3" id="KW-1185">Reference proteome</keyword>